<dbReference type="Gene3D" id="2.130.10.10">
    <property type="entry name" value="YVTN repeat-like/Quinoprotein amine dehydrogenase"/>
    <property type="match status" value="1"/>
</dbReference>
<sequence length="411" mass="46994">MMGLQKRRLSNTSLSKSKIIKLETNETVPKELSRDERQERVFANMRLRRIVKENHGTDIHQISFFFNNKNFAGPVGIDHNKTFDKRGAVQRDQTDTSNILATVGGCQLNVYDNEHCGDHLDIMSNFDLTAGNTEESTVKQNLLTFCWLYREGDAWLATGGSDRKIHIISLANSEEICILEGHTKTIVDIQAHPKNDKHILSTSKDGTMRLWDVDTKKCLVLFEAESTIACFHPSGTKFVSGGSRGELREWQIPNHTVFDGMDDYITVEKRHSRVLKKVHGESYIDCIRYANGNLLSKSINGRIEYWDPESDKMMRSFRVRTGENFSRFDVSLDERFIGVGTSQGSVFIYNIDTGKMVAELAHRRSTKSVRCCAFSLDCRQMVCAGEDGFIWRYDFIEDATLEEWANWKKSE</sequence>
<dbReference type="InterPro" id="IPR019775">
    <property type="entry name" value="WD40_repeat_CS"/>
</dbReference>
<evidence type="ECO:0000313" key="8">
    <source>
        <dbReference type="Proteomes" id="UP001448207"/>
    </source>
</evidence>
<proteinExistence type="inferred from homology"/>
<keyword evidence="5" id="KW-0804">Transcription</keyword>
<dbReference type="SMART" id="SM00320">
    <property type="entry name" value="WD40"/>
    <property type="match status" value="6"/>
</dbReference>
<dbReference type="PROSITE" id="PS50082">
    <property type="entry name" value="WD_REPEATS_2"/>
    <property type="match status" value="1"/>
</dbReference>
<keyword evidence="2 6" id="KW-0853">WD repeat</keyword>
<dbReference type="Proteomes" id="UP001448207">
    <property type="component" value="Unassembled WGS sequence"/>
</dbReference>
<comment type="similarity">
    <text evidence="1">Belongs to the WD repeat ESC family.</text>
</comment>
<feature type="repeat" description="WD" evidence="6">
    <location>
        <begin position="179"/>
        <end position="221"/>
    </location>
</feature>
<keyword evidence="3" id="KW-0677">Repeat</keyword>
<dbReference type="InterPro" id="IPR015943">
    <property type="entry name" value="WD40/YVTN_repeat-like_dom_sf"/>
</dbReference>
<dbReference type="SUPFAM" id="SSF50978">
    <property type="entry name" value="WD40 repeat-like"/>
    <property type="match status" value="1"/>
</dbReference>
<evidence type="ECO:0000313" key="7">
    <source>
        <dbReference type="EMBL" id="KAL0081084.1"/>
    </source>
</evidence>
<dbReference type="PROSITE" id="PS50294">
    <property type="entry name" value="WD_REPEATS_REGION"/>
    <property type="match status" value="1"/>
</dbReference>
<name>A0ABR3ARU3_PHYBL</name>
<evidence type="ECO:0000256" key="1">
    <source>
        <dbReference type="ARBA" id="ARBA00008075"/>
    </source>
</evidence>
<accession>A0ABR3ARU3</accession>
<keyword evidence="4" id="KW-0805">Transcription regulation</keyword>
<dbReference type="PANTHER" id="PTHR10253">
    <property type="entry name" value="POLYCOMB PROTEIN"/>
    <property type="match status" value="1"/>
</dbReference>
<dbReference type="InterPro" id="IPR001680">
    <property type="entry name" value="WD40_rpt"/>
</dbReference>
<evidence type="ECO:0000256" key="5">
    <source>
        <dbReference type="ARBA" id="ARBA00023163"/>
    </source>
</evidence>
<keyword evidence="8" id="KW-1185">Reference proteome</keyword>
<comment type="caution">
    <text evidence="7">The sequence shown here is derived from an EMBL/GenBank/DDBJ whole genome shotgun (WGS) entry which is preliminary data.</text>
</comment>
<dbReference type="InterPro" id="IPR036322">
    <property type="entry name" value="WD40_repeat_dom_sf"/>
</dbReference>
<evidence type="ECO:0000256" key="6">
    <source>
        <dbReference type="PROSITE-ProRule" id="PRU00221"/>
    </source>
</evidence>
<dbReference type="Pfam" id="PF00400">
    <property type="entry name" value="WD40"/>
    <property type="match status" value="2"/>
</dbReference>
<dbReference type="PROSITE" id="PS00678">
    <property type="entry name" value="WD_REPEATS_1"/>
    <property type="match status" value="1"/>
</dbReference>
<evidence type="ECO:0000256" key="2">
    <source>
        <dbReference type="ARBA" id="ARBA00022574"/>
    </source>
</evidence>
<gene>
    <name evidence="7" type="ORF">J3Q64DRAFT_1756491</name>
</gene>
<dbReference type="InterPro" id="IPR051243">
    <property type="entry name" value="PcG_WD-repeat"/>
</dbReference>
<protein>
    <submittedName>
        <fullName evidence="7">WD40-repeat-containing domain protein</fullName>
    </submittedName>
</protein>
<evidence type="ECO:0000256" key="3">
    <source>
        <dbReference type="ARBA" id="ARBA00022737"/>
    </source>
</evidence>
<reference evidence="7 8" key="1">
    <citation type="submission" date="2024-04" db="EMBL/GenBank/DDBJ databases">
        <title>Symmetric and asymmetric DNA N6-adenine methylation regulates different biological responses in Mucorales.</title>
        <authorList>
            <consortium name="Lawrence Berkeley National Laboratory"/>
            <person name="Lax C."/>
            <person name="Mondo S.J."/>
            <person name="Osorio-Concepcion M."/>
            <person name="Muszewska A."/>
            <person name="Corrochano-Luque M."/>
            <person name="Gutierrez G."/>
            <person name="Riley R."/>
            <person name="Lipzen A."/>
            <person name="Guo J."/>
            <person name="Hundley H."/>
            <person name="Amirebrahimi M."/>
            <person name="Ng V."/>
            <person name="Lorenzo-Gutierrez D."/>
            <person name="Binder U."/>
            <person name="Yang J."/>
            <person name="Song Y."/>
            <person name="Canovas D."/>
            <person name="Navarro E."/>
            <person name="Freitag M."/>
            <person name="Gabaldon T."/>
            <person name="Grigoriev I.V."/>
            <person name="Corrochano L.M."/>
            <person name="Nicolas F.E."/>
            <person name="Garre V."/>
        </authorList>
    </citation>
    <scope>NUCLEOTIDE SEQUENCE [LARGE SCALE GENOMIC DNA]</scope>
    <source>
        <strain evidence="7 8">L51</strain>
    </source>
</reference>
<organism evidence="7 8">
    <name type="scientific">Phycomyces blakesleeanus</name>
    <dbReference type="NCBI Taxonomy" id="4837"/>
    <lineage>
        <taxon>Eukaryota</taxon>
        <taxon>Fungi</taxon>
        <taxon>Fungi incertae sedis</taxon>
        <taxon>Mucoromycota</taxon>
        <taxon>Mucoromycotina</taxon>
        <taxon>Mucoromycetes</taxon>
        <taxon>Mucorales</taxon>
        <taxon>Phycomycetaceae</taxon>
        <taxon>Phycomyces</taxon>
    </lineage>
</organism>
<evidence type="ECO:0000256" key="4">
    <source>
        <dbReference type="ARBA" id="ARBA00023015"/>
    </source>
</evidence>
<dbReference type="EMBL" id="JBCLYO010000018">
    <property type="protein sequence ID" value="KAL0081084.1"/>
    <property type="molecule type" value="Genomic_DNA"/>
</dbReference>